<evidence type="ECO:0000256" key="5">
    <source>
        <dbReference type="ARBA" id="ARBA00013433"/>
    </source>
</evidence>
<feature type="compositionally biased region" description="Low complexity" evidence="12">
    <location>
        <begin position="133"/>
        <end position="157"/>
    </location>
</feature>
<dbReference type="InterPro" id="IPR019301">
    <property type="entry name" value="Flagellar_prot_FlgJ_N"/>
</dbReference>
<dbReference type="RefSeq" id="WP_194856550.1">
    <property type="nucleotide sequence ID" value="NZ_ARXR01000028.1"/>
</dbReference>
<evidence type="ECO:0000256" key="4">
    <source>
        <dbReference type="ARBA" id="ARBA00007974"/>
    </source>
</evidence>
<dbReference type="NCBIfam" id="TIGR02541">
    <property type="entry name" value="flagell_FlgJ"/>
    <property type="match status" value="1"/>
</dbReference>
<dbReference type="InterPro" id="IPR013377">
    <property type="entry name" value="FlgJ"/>
</dbReference>
<evidence type="ECO:0000259" key="13">
    <source>
        <dbReference type="SMART" id="SM00047"/>
    </source>
</evidence>
<gene>
    <name evidence="14" type="ORF">ISO4_02627</name>
</gene>
<evidence type="ECO:0000256" key="8">
    <source>
        <dbReference type="ARBA" id="ARBA00022801"/>
    </source>
</evidence>
<dbReference type="Pfam" id="PF10135">
    <property type="entry name" value="Rod-binding"/>
    <property type="match status" value="1"/>
</dbReference>
<dbReference type="PANTHER" id="PTHR33308:SF9">
    <property type="entry name" value="PEPTIDOGLYCAN HYDROLASE FLGJ"/>
    <property type="match status" value="1"/>
</dbReference>
<evidence type="ECO:0000313" key="15">
    <source>
        <dbReference type="Proteomes" id="UP000644441"/>
    </source>
</evidence>
<evidence type="ECO:0000313" key="14">
    <source>
        <dbReference type="EMBL" id="MBF5054025.1"/>
    </source>
</evidence>
<keyword evidence="9" id="KW-0326">Glycosidase</keyword>
<feature type="region of interest" description="Disordered" evidence="12">
    <location>
        <begin position="104"/>
        <end position="173"/>
    </location>
</feature>
<dbReference type="EMBL" id="ARXR01000028">
    <property type="protein sequence ID" value="MBF5054025.1"/>
    <property type="molecule type" value="Genomic_DNA"/>
</dbReference>
<keyword evidence="7" id="KW-1005">Bacterial flagellum biogenesis</keyword>
<feature type="domain" description="Mannosyl-glycoprotein endo-beta-N-acetylglucosamidase-like" evidence="13">
    <location>
        <begin position="167"/>
        <end position="329"/>
    </location>
</feature>
<evidence type="ECO:0000256" key="9">
    <source>
        <dbReference type="ARBA" id="ARBA00023295"/>
    </source>
</evidence>
<sequence length="345" mass="36511">MAGLDGSIQGQFALDVQGLDRLKHSAARDPQKQLRSAAEQFEALFLHRMIKSMRDATPRSELTDSSQMRFYQSLFDQQMSQHMAGRGLGLADQLVAQLSGKGTSADAARAATGTSPLDAIPRGEPRRLPGVEAAAGDPAAGDPAAGDPAAGDTAAVARTEPPRPPLLSAANPATPTDFVHQLSEPAREASRRTGMPAPLILAQAALETGWGRREIPTSEGGNSHNLFGIKAGADWKGPTTEVVTHEYINGQRTRVVDRFRVYDSYAEAFEDHGRLISDNPRYAPVLDAADANQAAQALQNGGYATDPAYADKLVALMDQIGGLVGAGPARERVALATRQDPGDAD</sequence>
<evidence type="ECO:0000256" key="12">
    <source>
        <dbReference type="SAM" id="MobiDB-lite"/>
    </source>
</evidence>
<dbReference type="PANTHER" id="PTHR33308">
    <property type="entry name" value="PEPTIDOGLYCAN HYDROLASE FLGJ"/>
    <property type="match status" value="1"/>
</dbReference>
<comment type="subcellular location">
    <subcellularLocation>
        <location evidence="2">Periplasm</location>
    </subcellularLocation>
</comment>
<keyword evidence="6" id="KW-0574">Periplasm</keyword>
<evidence type="ECO:0000256" key="6">
    <source>
        <dbReference type="ARBA" id="ARBA00022764"/>
    </source>
</evidence>
<dbReference type="Proteomes" id="UP000644441">
    <property type="component" value="Unassembled WGS sequence"/>
</dbReference>
<dbReference type="Gene3D" id="1.10.530.10">
    <property type="match status" value="1"/>
</dbReference>
<dbReference type="SMART" id="SM00047">
    <property type="entry name" value="LYZ2"/>
    <property type="match status" value="1"/>
</dbReference>
<evidence type="ECO:0000256" key="10">
    <source>
        <dbReference type="ARBA" id="ARBA00023316"/>
    </source>
</evidence>
<accession>A0ABS0AL44</accession>
<keyword evidence="15" id="KW-1185">Reference proteome</keyword>
<evidence type="ECO:0000256" key="1">
    <source>
        <dbReference type="ARBA" id="ARBA00002954"/>
    </source>
</evidence>
<evidence type="ECO:0000256" key="7">
    <source>
        <dbReference type="ARBA" id="ARBA00022795"/>
    </source>
</evidence>
<comment type="caution">
    <text evidence="14">The sequence shown here is derived from an EMBL/GenBank/DDBJ whole genome shotgun (WGS) entry which is preliminary data.</text>
</comment>
<dbReference type="Gene3D" id="2.10.70.40">
    <property type="entry name" value="peptidoglycan hydrolase"/>
    <property type="match status" value="1"/>
</dbReference>
<organism evidence="14 15">
    <name type="scientific">Alloalcanivorax venustensis ISO4</name>
    <dbReference type="NCBI Taxonomy" id="1177184"/>
    <lineage>
        <taxon>Bacteria</taxon>
        <taxon>Pseudomonadati</taxon>
        <taxon>Pseudomonadota</taxon>
        <taxon>Gammaproteobacteria</taxon>
        <taxon>Oceanospirillales</taxon>
        <taxon>Alcanivoracaceae</taxon>
        <taxon>Alloalcanivorax</taxon>
    </lineage>
</organism>
<evidence type="ECO:0000256" key="3">
    <source>
        <dbReference type="ARBA" id="ARBA00006880"/>
    </source>
</evidence>
<dbReference type="GO" id="GO:0016787">
    <property type="term" value="F:hydrolase activity"/>
    <property type="evidence" value="ECO:0007669"/>
    <property type="project" value="UniProtKB-KW"/>
</dbReference>
<comment type="similarity">
    <text evidence="3">In the N-terminal section; belongs to the FlgJ family.</text>
</comment>
<keyword evidence="10" id="KW-0961">Cell wall biogenesis/degradation</keyword>
<comment type="function">
    <text evidence="1">Flagellum-specific muramidase which hydrolyzes the peptidoglycan layer to assemble the rod structure in the periplasmic space.</text>
</comment>
<dbReference type="InterPro" id="IPR002901">
    <property type="entry name" value="MGlyc_endo_b_GlcNAc-like_dom"/>
</dbReference>
<dbReference type="PRINTS" id="PR01002">
    <property type="entry name" value="FLGFLGJ"/>
</dbReference>
<comment type="similarity">
    <text evidence="4">In the C-terminal section; belongs to the glycosyl hydrolase 73 family.</text>
</comment>
<reference evidence="14 15" key="1">
    <citation type="submission" date="2012-09" db="EMBL/GenBank/DDBJ databases">
        <title>Genome Sequence of alkane-degrading Bacterium Alcanivorax venustensis ISO4.</title>
        <authorList>
            <person name="Lai Q."/>
            <person name="Shao Z."/>
        </authorList>
    </citation>
    <scope>NUCLEOTIDE SEQUENCE [LARGE SCALE GENOMIC DNA]</scope>
    <source>
        <strain evidence="14 15">ISO4</strain>
    </source>
</reference>
<protein>
    <recommendedName>
        <fullName evidence="5">Peptidoglycan hydrolase FlgJ</fullName>
    </recommendedName>
    <alternativeName>
        <fullName evidence="11">Muramidase FlgJ</fullName>
    </alternativeName>
</protein>
<dbReference type="Pfam" id="PF01832">
    <property type="entry name" value="Glucosaminidase"/>
    <property type="match status" value="1"/>
</dbReference>
<dbReference type="InterPro" id="IPR051056">
    <property type="entry name" value="Glycosyl_Hydrolase_73"/>
</dbReference>
<name>A0ABS0AL44_9GAMM</name>
<evidence type="ECO:0000256" key="11">
    <source>
        <dbReference type="ARBA" id="ARBA00030835"/>
    </source>
</evidence>
<evidence type="ECO:0000256" key="2">
    <source>
        <dbReference type="ARBA" id="ARBA00004418"/>
    </source>
</evidence>
<keyword evidence="8 14" id="KW-0378">Hydrolase</keyword>
<proteinExistence type="inferred from homology"/>